<dbReference type="SUPFAM" id="SSF52540">
    <property type="entry name" value="P-loop containing nucleoside triphosphate hydrolases"/>
    <property type="match status" value="1"/>
</dbReference>
<gene>
    <name evidence="2" type="ORF">J2Z66_004076</name>
</gene>
<evidence type="ECO:0000313" key="3">
    <source>
        <dbReference type="Proteomes" id="UP001519287"/>
    </source>
</evidence>
<dbReference type="RefSeq" id="WP_209973492.1">
    <property type="nucleotide sequence ID" value="NZ_JAGGLB010000013.1"/>
</dbReference>
<dbReference type="Gene3D" id="3.40.50.300">
    <property type="entry name" value="P-loop containing nucleotide triphosphate hydrolases"/>
    <property type="match status" value="1"/>
</dbReference>
<dbReference type="InterPro" id="IPR045528">
    <property type="entry name" value="DO-GTPase2"/>
</dbReference>
<evidence type="ECO:0000259" key="1">
    <source>
        <dbReference type="Pfam" id="PF19993"/>
    </source>
</evidence>
<keyword evidence="3" id="KW-1185">Reference proteome</keyword>
<reference evidence="2 3" key="1">
    <citation type="submission" date="2021-03" db="EMBL/GenBank/DDBJ databases">
        <title>Genomic Encyclopedia of Type Strains, Phase IV (KMG-IV): sequencing the most valuable type-strain genomes for metagenomic binning, comparative biology and taxonomic classification.</title>
        <authorList>
            <person name="Goeker M."/>
        </authorList>
    </citation>
    <scope>NUCLEOTIDE SEQUENCE [LARGE SCALE GENOMIC DNA]</scope>
    <source>
        <strain evidence="2 3">DSM 26048</strain>
    </source>
</reference>
<evidence type="ECO:0000313" key="2">
    <source>
        <dbReference type="EMBL" id="MBP1992468.1"/>
    </source>
</evidence>
<sequence length="423" mass="48782">MLKFLKDLFEKKAPVKIKPPFYPIVCPYCFSKFEPDEVVFRAAHHRDDDQDYALQEDEALNKYREKFNLSPIDEIEAVIYPNTVPDEYKIISEHVLVGITDRHGIMTRKRLCPNCHNELPIPSGKVPSNIISIVGAAQVGKSVYMTSLIHTLQHITASNFNAACMPLNADISRRFRLNYEEPIFDRGMMLESTQKESKQEPFIFQFVFKDEELAPITLVFFDVAGEGMVDKEYLDLYASHIKNSAGILFMVDPLQIRTIRDRLRINFGERQEEEFTSRYDDPREVVITLFENFIGHEEKSKTDIPTAIILTKSDMLQYLKEEDGEYIKSNSNVFRNVVHTKQLDLNEFENINGEIGRFIEKVDRPFKDAVDVYFTNTAYFAVSALGSNPVNKQIKGVVNPTRVDEPFVWLLYKLGYIEGGDSR</sequence>
<comment type="caution">
    <text evidence="2">The sequence shown here is derived from an EMBL/GenBank/DDBJ whole genome shotgun (WGS) entry which is preliminary data.</text>
</comment>
<dbReference type="Pfam" id="PF19993">
    <property type="entry name" value="DO-GTPase2"/>
    <property type="match status" value="1"/>
</dbReference>
<organism evidence="2 3">
    <name type="scientific">Paenibacillus eucommiae</name>
    <dbReference type="NCBI Taxonomy" id="1355755"/>
    <lineage>
        <taxon>Bacteria</taxon>
        <taxon>Bacillati</taxon>
        <taxon>Bacillota</taxon>
        <taxon>Bacilli</taxon>
        <taxon>Bacillales</taxon>
        <taxon>Paenibacillaceae</taxon>
        <taxon>Paenibacillus</taxon>
    </lineage>
</organism>
<dbReference type="EMBL" id="JAGGLB010000013">
    <property type="protein sequence ID" value="MBP1992468.1"/>
    <property type="molecule type" value="Genomic_DNA"/>
</dbReference>
<protein>
    <submittedName>
        <fullName evidence="2">GTPase SAR1 family protein</fullName>
    </submittedName>
</protein>
<dbReference type="InterPro" id="IPR027417">
    <property type="entry name" value="P-loop_NTPase"/>
</dbReference>
<feature type="domain" description="Double-GTPase 2" evidence="1">
    <location>
        <begin position="129"/>
        <end position="328"/>
    </location>
</feature>
<proteinExistence type="predicted"/>
<dbReference type="Proteomes" id="UP001519287">
    <property type="component" value="Unassembled WGS sequence"/>
</dbReference>
<name>A0ABS4IXZ4_9BACL</name>
<accession>A0ABS4IXZ4</accession>